<keyword evidence="4" id="KW-1185">Reference proteome</keyword>
<dbReference type="Gene3D" id="1.20.1280.50">
    <property type="match status" value="1"/>
</dbReference>
<organism evidence="3 4">
    <name type="scientific">Apiospora phragmitis</name>
    <dbReference type="NCBI Taxonomy" id="2905665"/>
    <lineage>
        <taxon>Eukaryota</taxon>
        <taxon>Fungi</taxon>
        <taxon>Dikarya</taxon>
        <taxon>Ascomycota</taxon>
        <taxon>Pezizomycotina</taxon>
        <taxon>Sordariomycetes</taxon>
        <taxon>Xylariomycetidae</taxon>
        <taxon>Amphisphaeriales</taxon>
        <taxon>Apiosporaceae</taxon>
        <taxon>Apiospora</taxon>
    </lineage>
</organism>
<feature type="domain" description="F-box" evidence="2">
    <location>
        <begin position="961"/>
        <end position="1007"/>
    </location>
</feature>
<dbReference type="InterPro" id="IPR001810">
    <property type="entry name" value="F-box_dom"/>
</dbReference>
<dbReference type="InterPro" id="IPR036047">
    <property type="entry name" value="F-box-like_dom_sf"/>
</dbReference>
<gene>
    <name evidence="3" type="ORF">PG994_015297</name>
</gene>
<reference evidence="3 4" key="1">
    <citation type="submission" date="2023-01" db="EMBL/GenBank/DDBJ databases">
        <title>Analysis of 21 Apiospora genomes using comparative genomics revels a genus with tremendous synthesis potential of carbohydrate active enzymes and secondary metabolites.</title>
        <authorList>
            <person name="Sorensen T."/>
        </authorList>
    </citation>
    <scope>NUCLEOTIDE SEQUENCE [LARGE SCALE GENOMIC DNA]</scope>
    <source>
        <strain evidence="3 4">CBS 135458</strain>
    </source>
</reference>
<feature type="region of interest" description="Disordered" evidence="1">
    <location>
        <begin position="938"/>
        <end position="957"/>
    </location>
</feature>
<feature type="region of interest" description="Disordered" evidence="1">
    <location>
        <begin position="745"/>
        <end position="775"/>
    </location>
</feature>
<feature type="region of interest" description="Disordered" evidence="1">
    <location>
        <begin position="844"/>
        <end position="865"/>
    </location>
</feature>
<feature type="region of interest" description="Disordered" evidence="1">
    <location>
        <begin position="417"/>
        <end position="452"/>
    </location>
</feature>
<feature type="compositionally biased region" description="Basic and acidic residues" evidence="1">
    <location>
        <begin position="438"/>
        <end position="452"/>
    </location>
</feature>
<dbReference type="GeneID" id="92099769"/>
<dbReference type="EMBL" id="JAQQWL010000018">
    <property type="protein sequence ID" value="KAK8036800.1"/>
    <property type="molecule type" value="Genomic_DNA"/>
</dbReference>
<feature type="compositionally biased region" description="Polar residues" evidence="1">
    <location>
        <begin position="759"/>
        <end position="768"/>
    </location>
</feature>
<dbReference type="Pfam" id="PF10551">
    <property type="entry name" value="MULE"/>
    <property type="match status" value="1"/>
</dbReference>
<feature type="region of interest" description="Disordered" evidence="1">
    <location>
        <begin position="1"/>
        <end position="20"/>
    </location>
</feature>
<protein>
    <submittedName>
        <fullName evidence="3">MULE transposase domain-containing protein</fullName>
    </submittedName>
</protein>
<evidence type="ECO:0000313" key="3">
    <source>
        <dbReference type="EMBL" id="KAK8036800.1"/>
    </source>
</evidence>
<dbReference type="PANTHER" id="PTHR31569">
    <property type="entry name" value="SWIM-TYPE DOMAIN-CONTAINING PROTEIN"/>
    <property type="match status" value="1"/>
</dbReference>
<dbReference type="SUPFAM" id="SSF81383">
    <property type="entry name" value="F-box domain"/>
    <property type="match status" value="1"/>
</dbReference>
<dbReference type="Pfam" id="PF00646">
    <property type="entry name" value="F-box"/>
    <property type="match status" value="1"/>
</dbReference>
<sequence length="1153" mass="130243">MAADNKNPKSSASSKIQRRARKTVLRAKIISGSLSPDEQAELDKLEEKPDDGMDIDSDDAKHEDPVLARIQQEFDSENPNYYTLFGLTPPKGAEEPLDTDSQSRLQKVGAQYLFAVNQSEAQNKAELVEFIKAAGNTLSHPDSKIKYDEERTWKPTLDKADNPNKTPEELAKENCEPLDRFNDKLVTDYGEEYGREYALPYSYLKSKYREVSRLEKTIDTAIGDDKEASYRELQTLHATIQKYLVTRNLPGDWASLLHTPPPPANFDTSIDSKWDHCYSAYPRNKAGDKIFIAWRRKPNPVSDKKDKIFLMTPHGLLCEDIDAYDSEFINFPEMHPEYEYLKTVHHYEKAEITGIQDAWSKGGGSEKAYPTIYCLLQFKGTNVFRVASRSTAVCYQKGFGDSAIAICEGKGIIFEKPHSETGTSKKTHGKKKVGTRRVWADDDKTHSKKQLEDSEVLRKKLKRRLEDLEKGSDTNSTPVGAENQAQAPRKETKRPNMIGVDASQRSFCIAFAFLTGEAEPDFVWALDRLKSLYEISNSRFPSLILTDRCLACINAIPTAFPSATSLLCLWHANKAVLRHCQPAFTRQLPIRQRERQSENMEAWKVFHQHWHQIMKSPTEEILDQRVAEFEQKYITTHIDEVEGVHALLKSHLKRSTLDLFEAWKAIKHALLNQLAELRSNQAKQQIRTPIELSGPLYSGHLARNSAAPFLLEPRQRIDSATIASSLPPTSNRRESSGFKVVENKSISEVQSQPPVPDIPTQSIPSDNAASPEPELPVPPTLELPTCTNCHITGHTKFSSVCPLRDTELRKQVDAVQQRARALQGSISEAQSRSMIPEIFEATTTPETEQQLDQQPEPRQPEQPIKYDDPRAIYQKYISARDTCAPRSIPAPVMTLIANPWAPMYRAHKSCSGNCADAINACAVDLLFAISPSVRMDSPVAKRQNRGTPPDDGSTKATLPPPWLIQRLPYELIANIAMSLSIEEIFDFSLCCRHFQYLVTDDSFCKTIVRAKIPFSLEAQQAEREGGYAMALRRVIIDGYLYGLSNQTAFEVEEIDWTSYYYQHKAPPTPYFQGKLASATRAARDFWSQEGEFLVADFLEQHNLRDYSVPNEERNLAVLHQILLNNLIDQLAKSVQADDHRISNLVASLTMPLA</sequence>
<comment type="caution">
    <text evidence="3">The sequence shown here is derived from an EMBL/GenBank/DDBJ whole genome shotgun (WGS) entry which is preliminary data.</text>
</comment>
<feature type="compositionally biased region" description="Basic and acidic residues" evidence="1">
    <location>
        <begin position="41"/>
        <end position="51"/>
    </location>
</feature>
<feature type="region of interest" description="Disordered" evidence="1">
    <location>
        <begin position="27"/>
        <end position="64"/>
    </location>
</feature>
<feature type="region of interest" description="Disordered" evidence="1">
    <location>
        <begin position="467"/>
        <end position="497"/>
    </location>
</feature>
<evidence type="ECO:0000259" key="2">
    <source>
        <dbReference type="PROSITE" id="PS50181"/>
    </source>
</evidence>
<dbReference type="PROSITE" id="PS50181">
    <property type="entry name" value="FBOX"/>
    <property type="match status" value="1"/>
</dbReference>
<feature type="compositionally biased region" description="Basic residues" evidence="1">
    <location>
        <begin position="425"/>
        <end position="435"/>
    </location>
</feature>
<evidence type="ECO:0000256" key="1">
    <source>
        <dbReference type="SAM" id="MobiDB-lite"/>
    </source>
</evidence>
<dbReference type="Proteomes" id="UP001480595">
    <property type="component" value="Unassembled WGS sequence"/>
</dbReference>
<proteinExistence type="predicted"/>
<dbReference type="InterPro" id="IPR018289">
    <property type="entry name" value="MULE_transposase_dom"/>
</dbReference>
<name>A0ABR1SSU1_9PEZI</name>
<dbReference type="InterPro" id="IPR052579">
    <property type="entry name" value="Zinc_finger_SWIM"/>
</dbReference>
<dbReference type="PANTHER" id="PTHR31569:SF4">
    <property type="entry name" value="SWIM-TYPE DOMAIN-CONTAINING PROTEIN"/>
    <property type="match status" value="1"/>
</dbReference>
<feature type="compositionally biased region" description="Polar residues" evidence="1">
    <location>
        <begin position="473"/>
        <end position="486"/>
    </location>
</feature>
<accession>A0ABR1SSU1</accession>
<evidence type="ECO:0000313" key="4">
    <source>
        <dbReference type="Proteomes" id="UP001480595"/>
    </source>
</evidence>
<dbReference type="RefSeq" id="XP_066707618.1">
    <property type="nucleotide sequence ID" value="XM_066866704.1"/>
</dbReference>